<protein>
    <recommendedName>
        <fullName evidence="1">N-acetyltransferase domain-containing protein</fullName>
    </recommendedName>
</protein>
<dbReference type="RefSeq" id="WP_407702165.1">
    <property type="nucleotide sequence ID" value="NZ_CP119676.1"/>
</dbReference>
<dbReference type="Pfam" id="PF00583">
    <property type="entry name" value="Acetyltransf_1"/>
    <property type="match status" value="1"/>
</dbReference>
<name>A0A4R3JDG1_9PROT</name>
<comment type="caution">
    <text evidence="2">The sequence shown here is derived from an EMBL/GenBank/DDBJ whole genome shotgun (WGS) entry which is preliminary data.</text>
</comment>
<dbReference type="SUPFAM" id="SSF55729">
    <property type="entry name" value="Acyl-CoA N-acyltransferases (Nat)"/>
    <property type="match status" value="1"/>
</dbReference>
<sequence>MTNVALTSAEWADFVELMGGEQGGCGGCWCTWWSLSRASWTQHSKAQRKNLLHDSVINGRSVGVLMRDAHEAEGWCAVAPMADYPTLLRSPVAYPIDDMPTWVISCLFIKAPYRRQGKMSQLIQGASEYAFAQGAAAVDGFPQTSDAEGKHVDRFVGVEGSFIRAGFRRIEVRGPHRVAVRKERA</sequence>
<dbReference type="AlphaFoldDB" id="A0A4R3JDG1"/>
<evidence type="ECO:0000313" key="3">
    <source>
        <dbReference type="Proteomes" id="UP000295304"/>
    </source>
</evidence>
<dbReference type="InterPro" id="IPR016181">
    <property type="entry name" value="Acyl_CoA_acyltransferase"/>
</dbReference>
<keyword evidence="3" id="KW-1185">Reference proteome</keyword>
<dbReference type="GO" id="GO:0016747">
    <property type="term" value="F:acyltransferase activity, transferring groups other than amino-acyl groups"/>
    <property type="evidence" value="ECO:0007669"/>
    <property type="project" value="InterPro"/>
</dbReference>
<gene>
    <name evidence="2" type="ORF">EDD55_10285</name>
</gene>
<dbReference type="Gene3D" id="3.40.630.30">
    <property type="match status" value="1"/>
</dbReference>
<organism evidence="2 3">
    <name type="scientific">Varunaivibrio sulfuroxidans</name>
    <dbReference type="NCBI Taxonomy" id="1773489"/>
    <lineage>
        <taxon>Bacteria</taxon>
        <taxon>Pseudomonadati</taxon>
        <taxon>Pseudomonadota</taxon>
        <taxon>Alphaproteobacteria</taxon>
        <taxon>Rhodospirillales</taxon>
        <taxon>Magnetovibrionaceae</taxon>
        <taxon>Varunaivibrio</taxon>
    </lineage>
</organism>
<evidence type="ECO:0000313" key="2">
    <source>
        <dbReference type="EMBL" id="TCS64048.1"/>
    </source>
</evidence>
<dbReference type="InterPro" id="IPR000182">
    <property type="entry name" value="GNAT_dom"/>
</dbReference>
<dbReference type="EMBL" id="SLZW01000002">
    <property type="protein sequence ID" value="TCS64048.1"/>
    <property type="molecule type" value="Genomic_DNA"/>
</dbReference>
<accession>A0A4R3JDG1</accession>
<evidence type="ECO:0000259" key="1">
    <source>
        <dbReference type="Pfam" id="PF00583"/>
    </source>
</evidence>
<feature type="domain" description="N-acetyltransferase" evidence="1">
    <location>
        <begin position="94"/>
        <end position="137"/>
    </location>
</feature>
<proteinExistence type="predicted"/>
<reference evidence="2 3" key="1">
    <citation type="submission" date="2019-03" db="EMBL/GenBank/DDBJ databases">
        <title>Genomic Encyclopedia of Type Strains, Phase IV (KMG-IV): sequencing the most valuable type-strain genomes for metagenomic binning, comparative biology and taxonomic classification.</title>
        <authorList>
            <person name="Goeker M."/>
        </authorList>
    </citation>
    <scope>NUCLEOTIDE SEQUENCE [LARGE SCALE GENOMIC DNA]</scope>
    <source>
        <strain evidence="2 3">DSM 101688</strain>
    </source>
</reference>
<dbReference type="Proteomes" id="UP000295304">
    <property type="component" value="Unassembled WGS sequence"/>
</dbReference>